<reference evidence="2 3" key="1">
    <citation type="journal article" date="2018" name="Sci. Rep.">
        <title>Raphidocelis subcapitata (=Pseudokirchneriella subcapitata) provides an insight into genome evolution and environmental adaptations in the Sphaeropleales.</title>
        <authorList>
            <person name="Suzuki S."/>
            <person name="Yamaguchi H."/>
            <person name="Nakajima N."/>
            <person name="Kawachi M."/>
        </authorList>
    </citation>
    <scope>NUCLEOTIDE SEQUENCE [LARGE SCALE GENOMIC DNA]</scope>
    <source>
        <strain evidence="2 3">NIES-35</strain>
    </source>
</reference>
<feature type="signal peptide" evidence="1">
    <location>
        <begin position="1"/>
        <end position="24"/>
    </location>
</feature>
<name>A0A2V0NYN9_9CHLO</name>
<gene>
    <name evidence="2" type="ORF">Rsub_04897</name>
</gene>
<feature type="chain" id="PRO_5016059327" evidence="1">
    <location>
        <begin position="25"/>
        <end position="162"/>
    </location>
</feature>
<proteinExistence type="predicted"/>
<comment type="caution">
    <text evidence="2">The sequence shown here is derived from an EMBL/GenBank/DDBJ whole genome shotgun (WGS) entry which is preliminary data.</text>
</comment>
<evidence type="ECO:0000313" key="3">
    <source>
        <dbReference type="Proteomes" id="UP000247498"/>
    </source>
</evidence>
<dbReference type="EMBL" id="BDRX01000027">
    <property type="protein sequence ID" value="GBF91792.1"/>
    <property type="molecule type" value="Genomic_DNA"/>
</dbReference>
<accession>A0A2V0NYN9</accession>
<protein>
    <submittedName>
        <fullName evidence="2">Uncharacterized protein</fullName>
    </submittedName>
</protein>
<evidence type="ECO:0000256" key="1">
    <source>
        <dbReference type="SAM" id="SignalP"/>
    </source>
</evidence>
<dbReference type="InParanoid" id="A0A2V0NYN9"/>
<keyword evidence="3" id="KW-1185">Reference proteome</keyword>
<organism evidence="2 3">
    <name type="scientific">Raphidocelis subcapitata</name>
    <dbReference type="NCBI Taxonomy" id="307507"/>
    <lineage>
        <taxon>Eukaryota</taxon>
        <taxon>Viridiplantae</taxon>
        <taxon>Chlorophyta</taxon>
        <taxon>core chlorophytes</taxon>
        <taxon>Chlorophyceae</taxon>
        <taxon>CS clade</taxon>
        <taxon>Sphaeropleales</taxon>
        <taxon>Selenastraceae</taxon>
        <taxon>Raphidocelis</taxon>
    </lineage>
</organism>
<keyword evidence="1" id="KW-0732">Signal</keyword>
<dbReference type="OrthoDB" id="10566371at2759"/>
<dbReference type="AlphaFoldDB" id="A0A2V0NYN9"/>
<sequence>MAASMRFALVALFLGLALAPGALAAGRGLRQVGTYGGTAEAVITSTRSGISSIGEIDDGKSAGDSQAAAYARGMSRATGATALGLAVAQEGESGGANAAADLIRRGAGYQGSSIAGDIFTGDSFGASPAEDAIRRTQADNALVQARIQNRAARYGSASPFDV</sequence>
<dbReference type="Proteomes" id="UP000247498">
    <property type="component" value="Unassembled WGS sequence"/>
</dbReference>
<evidence type="ECO:0000313" key="2">
    <source>
        <dbReference type="EMBL" id="GBF91792.1"/>
    </source>
</evidence>